<evidence type="ECO:0000259" key="1">
    <source>
        <dbReference type="Pfam" id="PF01471"/>
    </source>
</evidence>
<feature type="domain" description="Peptidoglycan binding-like" evidence="1">
    <location>
        <begin position="41"/>
        <end position="99"/>
    </location>
</feature>
<dbReference type="SUPFAM" id="SSF47090">
    <property type="entry name" value="PGBD-like"/>
    <property type="match status" value="1"/>
</dbReference>
<organism evidence="2 3">
    <name type="scientific">Mycolicibacterium boenickei</name>
    <dbReference type="NCBI Taxonomy" id="146017"/>
    <lineage>
        <taxon>Bacteria</taxon>
        <taxon>Bacillati</taxon>
        <taxon>Actinomycetota</taxon>
        <taxon>Actinomycetes</taxon>
        <taxon>Mycobacteriales</taxon>
        <taxon>Mycobacteriaceae</taxon>
        <taxon>Mycolicibacterium</taxon>
    </lineage>
</organism>
<reference evidence="2 3" key="1">
    <citation type="journal article" date="2019" name="Emerg. Microbes Infect.">
        <title>Comprehensive subspecies identification of 175 nontuberculous mycobacteria species based on 7547 genomic profiles.</title>
        <authorList>
            <person name="Matsumoto Y."/>
            <person name="Kinjo T."/>
            <person name="Motooka D."/>
            <person name="Nabeya D."/>
            <person name="Jung N."/>
            <person name="Uechi K."/>
            <person name="Horii T."/>
            <person name="Iida T."/>
            <person name="Fujita J."/>
            <person name="Nakamura S."/>
        </authorList>
    </citation>
    <scope>NUCLEOTIDE SEQUENCE [LARGE SCALE GENOMIC DNA]</scope>
    <source>
        <strain evidence="2 3">JCM 15653</strain>
    </source>
</reference>
<dbReference type="Gene3D" id="1.10.101.10">
    <property type="entry name" value="PGBD-like superfamily/PGBD"/>
    <property type="match status" value="1"/>
</dbReference>
<keyword evidence="3" id="KW-1185">Reference proteome</keyword>
<name>A0ABN5ZH27_9MYCO</name>
<protein>
    <recommendedName>
        <fullName evidence="1">Peptidoglycan binding-like domain-containing protein</fullName>
    </recommendedName>
</protein>
<dbReference type="Pfam" id="PF01471">
    <property type="entry name" value="PG_binding_1"/>
    <property type="match status" value="1"/>
</dbReference>
<dbReference type="InterPro" id="IPR036365">
    <property type="entry name" value="PGBD-like_sf"/>
</dbReference>
<dbReference type="InterPro" id="IPR036366">
    <property type="entry name" value="PGBDSf"/>
</dbReference>
<sequence>MPAAAGRGYLPIIRSWLNATEMRGVPVMPPYPTVTLKNGSQGQQVATLQALLNLDYPAYSHLVVDGEFGAQTEAVIREFQKRAGLFVNGVADAQTLAKLDELTTQGAGAGEELKQCSGGILASPSTSCPFAQNVRQEYFAVPGDSVQINVFSPVTHQTYTMACVREGGWVTCRGGNNAVVQFPFN</sequence>
<dbReference type="Proteomes" id="UP000466683">
    <property type="component" value="Chromosome"/>
</dbReference>
<evidence type="ECO:0000313" key="2">
    <source>
        <dbReference type="EMBL" id="BBX92569.1"/>
    </source>
</evidence>
<accession>A0ABN5ZH27</accession>
<dbReference type="EMBL" id="AP022579">
    <property type="protein sequence ID" value="BBX92569.1"/>
    <property type="molecule type" value="Genomic_DNA"/>
</dbReference>
<dbReference type="InterPro" id="IPR002477">
    <property type="entry name" value="Peptidoglycan-bd-like"/>
</dbReference>
<evidence type="ECO:0000313" key="3">
    <source>
        <dbReference type="Proteomes" id="UP000466683"/>
    </source>
</evidence>
<gene>
    <name evidence="2" type="ORF">MBOE_42180</name>
</gene>
<proteinExistence type="predicted"/>